<accession>A0A4R9BH49</accession>
<dbReference type="Gene3D" id="3.30.1490.20">
    <property type="entry name" value="ATP-grasp fold, A domain"/>
    <property type="match status" value="1"/>
</dbReference>
<keyword evidence="1 4" id="KW-0547">Nucleotide-binding</keyword>
<protein>
    <recommendedName>
        <fullName evidence="4 5">N5-carboxyaminoimidazole ribonucleotide synthase</fullName>
        <shortName evidence="4 5">N5-CAIR synthase</shortName>
        <ecNumber evidence="4 5">6.3.4.18</ecNumber>
    </recommendedName>
    <alternativeName>
        <fullName evidence="4 5">5-(carboxyamino)imidazole ribonucleotide synthetase</fullName>
    </alternativeName>
</protein>
<dbReference type="PANTHER" id="PTHR11609:SF5">
    <property type="entry name" value="PHOSPHORIBOSYLAMINOIMIDAZOLE CARBOXYLASE"/>
    <property type="match status" value="1"/>
</dbReference>
<organism evidence="7 8">
    <name type="scientific">Cryobacterium fucosi</name>
    <dbReference type="NCBI Taxonomy" id="1259157"/>
    <lineage>
        <taxon>Bacteria</taxon>
        <taxon>Bacillati</taxon>
        <taxon>Actinomycetota</taxon>
        <taxon>Actinomycetes</taxon>
        <taxon>Micrococcales</taxon>
        <taxon>Microbacteriaceae</taxon>
        <taxon>Cryobacterium</taxon>
    </lineage>
</organism>
<dbReference type="Proteomes" id="UP000298313">
    <property type="component" value="Unassembled WGS sequence"/>
</dbReference>
<dbReference type="InterPro" id="IPR016185">
    <property type="entry name" value="PreATP-grasp_dom_sf"/>
</dbReference>
<keyword evidence="2 4" id="KW-0658">Purine biosynthesis</keyword>
<dbReference type="UniPathway" id="UPA00074">
    <property type="reaction ID" value="UER00942"/>
</dbReference>
<keyword evidence="4 5" id="KW-0436">Ligase</keyword>
<feature type="binding site" evidence="4">
    <location>
        <begin position="265"/>
        <end position="266"/>
    </location>
    <ligand>
        <name>ATP</name>
        <dbReference type="ChEBI" id="CHEBI:30616"/>
    </ligand>
</feature>
<evidence type="ECO:0000256" key="3">
    <source>
        <dbReference type="ARBA" id="ARBA00022840"/>
    </source>
</evidence>
<dbReference type="HAMAP" id="MF_01928">
    <property type="entry name" value="PurK"/>
    <property type="match status" value="1"/>
</dbReference>
<dbReference type="SUPFAM" id="SSF51246">
    <property type="entry name" value="Rudiment single hybrid motif"/>
    <property type="match status" value="1"/>
</dbReference>
<dbReference type="NCBIfam" id="TIGR01161">
    <property type="entry name" value="purK"/>
    <property type="match status" value="1"/>
</dbReference>
<gene>
    <name evidence="4 5" type="primary">purK</name>
    <name evidence="7" type="ORF">E3T48_01740</name>
</gene>
<feature type="binding site" evidence="4">
    <location>
        <position position="100"/>
    </location>
    <ligand>
        <name>ATP</name>
        <dbReference type="ChEBI" id="CHEBI:30616"/>
    </ligand>
</feature>
<dbReference type="Pfam" id="PF17769">
    <property type="entry name" value="PurK_C"/>
    <property type="match status" value="1"/>
</dbReference>
<dbReference type="PROSITE" id="PS50975">
    <property type="entry name" value="ATP_GRASP"/>
    <property type="match status" value="1"/>
</dbReference>
<evidence type="ECO:0000256" key="1">
    <source>
        <dbReference type="ARBA" id="ARBA00022741"/>
    </source>
</evidence>
<feature type="binding site" evidence="4">
    <location>
        <position position="140"/>
    </location>
    <ligand>
        <name>ATP</name>
        <dbReference type="ChEBI" id="CHEBI:30616"/>
    </ligand>
</feature>
<dbReference type="SUPFAM" id="SSF52440">
    <property type="entry name" value="PreATP-grasp domain"/>
    <property type="match status" value="1"/>
</dbReference>
<feature type="binding site" evidence="4">
    <location>
        <begin position="179"/>
        <end position="182"/>
    </location>
    <ligand>
        <name>ATP</name>
        <dbReference type="ChEBI" id="CHEBI:30616"/>
    </ligand>
</feature>
<feature type="domain" description="ATP-grasp" evidence="6">
    <location>
        <begin position="104"/>
        <end position="295"/>
    </location>
</feature>
<feature type="binding site" evidence="4">
    <location>
        <position position="187"/>
    </location>
    <ligand>
        <name>ATP</name>
        <dbReference type="ChEBI" id="CHEBI:30616"/>
    </ligand>
</feature>
<dbReference type="EMBL" id="SOHH01000020">
    <property type="protein sequence ID" value="TFD82698.1"/>
    <property type="molecule type" value="Genomic_DNA"/>
</dbReference>
<proteinExistence type="inferred from homology"/>
<dbReference type="EC" id="6.3.4.18" evidence="4 5"/>
<dbReference type="NCBIfam" id="NF004679">
    <property type="entry name" value="PRK06019.1-5"/>
    <property type="match status" value="1"/>
</dbReference>
<evidence type="ECO:0000256" key="4">
    <source>
        <dbReference type="HAMAP-Rule" id="MF_01928"/>
    </source>
</evidence>
<comment type="function">
    <text evidence="4">Catalyzes the ATP-dependent conversion of 5-aminoimidazole ribonucleotide (AIR) and HCO(3)(-) to N5-carboxyaminoimidazole ribonucleotide (N5-CAIR).</text>
</comment>
<dbReference type="GO" id="GO:0005829">
    <property type="term" value="C:cytosol"/>
    <property type="evidence" value="ECO:0007669"/>
    <property type="project" value="TreeGrafter"/>
</dbReference>
<dbReference type="GO" id="GO:0046872">
    <property type="term" value="F:metal ion binding"/>
    <property type="evidence" value="ECO:0007669"/>
    <property type="project" value="InterPro"/>
</dbReference>
<comment type="caution">
    <text evidence="4">Lacks conserved residue(s) required for the propagation of feature annotation.</text>
</comment>
<dbReference type="OrthoDB" id="9804625at2"/>
<dbReference type="SUPFAM" id="SSF56059">
    <property type="entry name" value="Glutathione synthetase ATP-binding domain-like"/>
    <property type="match status" value="1"/>
</dbReference>
<dbReference type="GO" id="GO:0005524">
    <property type="term" value="F:ATP binding"/>
    <property type="evidence" value="ECO:0007669"/>
    <property type="project" value="UniProtKB-UniRule"/>
</dbReference>
<comment type="caution">
    <text evidence="7">The sequence shown here is derived from an EMBL/GenBank/DDBJ whole genome shotgun (WGS) entry which is preliminary data.</text>
</comment>
<keyword evidence="3 4" id="KW-0067">ATP-binding</keyword>
<comment type="similarity">
    <text evidence="4 5">Belongs to the PurK/PurT family.</text>
</comment>
<dbReference type="InterPro" id="IPR013815">
    <property type="entry name" value="ATP_grasp_subdomain_1"/>
</dbReference>
<dbReference type="Pfam" id="PF22660">
    <property type="entry name" value="RS_preATP-grasp-like"/>
    <property type="match status" value="1"/>
</dbReference>
<comment type="function">
    <text evidence="5">Catalyzes the ATP-dependent conversion of 5-aminoimidazole ribonucleotide (AIR) and HCO(3)- to N5-carboxyaminoimidazole ribonucleotide (N5-CAIR).</text>
</comment>
<dbReference type="Gene3D" id="3.30.470.20">
    <property type="entry name" value="ATP-grasp fold, B domain"/>
    <property type="match status" value="1"/>
</dbReference>
<evidence type="ECO:0000256" key="2">
    <source>
        <dbReference type="ARBA" id="ARBA00022755"/>
    </source>
</evidence>
<dbReference type="InterPro" id="IPR011761">
    <property type="entry name" value="ATP-grasp"/>
</dbReference>
<dbReference type="InterPro" id="IPR011054">
    <property type="entry name" value="Rudment_hybrid_motif"/>
</dbReference>
<dbReference type="InterPro" id="IPR054350">
    <property type="entry name" value="PurT/PurK_preATP-grasp"/>
</dbReference>
<comment type="catalytic activity">
    <reaction evidence="4 5">
        <text>5-amino-1-(5-phospho-beta-D-ribosyl)imidazole + hydrogencarbonate + ATP = 5-carboxyamino-1-(5-phospho-D-ribosyl)imidazole + ADP + phosphate + 2 H(+)</text>
        <dbReference type="Rhea" id="RHEA:19317"/>
        <dbReference type="ChEBI" id="CHEBI:15378"/>
        <dbReference type="ChEBI" id="CHEBI:17544"/>
        <dbReference type="ChEBI" id="CHEBI:30616"/>
        <dbReference type="ChEBI" id="CHEBI:43474"/>
        <dbReference type="ChEBI" id="CHEBI:58730"/>
        <dbReference type="ChEBI" id="CHEBI:137981"/>
        <dbReference type="ChEBI" id="CHEBI:456216"/>
        <dbReference type="EC" id="6.3.4.18"/>
    </reaction>
</comment>
<dbReference type="PANTHER" id="PTHR11609">
    <property type="entry name" value="PURINE BIOSYNTHESIS PROTEIN 6/7, PUR6/7"/>
    <property type="match status" value="1"/>
</dbReference>
<dbReference type="AlphaFoldDB" id="A0A4R9BH49"/>
<comment type="pathway">
    <text evidence="4 5">Purine metabolism; IMP biosynthesis via de novo pathway; 5-amino-1-(5-phospho-D-ribosyl)imidazole-4-carboxylate from 5-amino-1-(5-phospho-D-ribosyl)imidazole (N5-CAIR route): step 1/2.</text>
</comment>
<dbReference type="InterPro" id="IPR005875">
    <property type="entry name" value="PurK"/>
</dbReference>
<dbReference type="GO" id="GO:0004638">
    <property type="term" value="F:phosphoribosylaminoimidazole carboxylase activity"/>
    <property type="evidence" value="ECO:0007669"/>
    <property type="project" value="InterPro"/>
</dbReference>
<dbReference type="Gene3D" id="3.40.50.20">
    <property type="match status" value="1"/>
</dbReference>
<dbReference type="NCBIfam" id="NF004680">
    <property type="entry name" value="PRK06019.1-6"/>
    <property type="match status" value="1"/>
</dbReference>
<keyword evidence="8" id="KW-1185">Reference proteome</keyword>
<dbReference type="GO" id="GO:0034028">
    <property type="term" value="F:5-(carboxyamino)imidazole ribonucleotide synthase activity"/>
    <property type="evidence" value="ECO:0007669"/>
    <property type="project" value="UniProtKB-UniRule"/>
</dbReference>
<dbReference type="InterPro" id="IPR003135">
    <property type="entry name" value="ATP-grasp_carboxylate-amine"/>
</dbReference>
<evidence type="ECO:0000259" key="6">
    <source>
        <dbReference type="PROSITE" id="PS50975"/>
    </source>
</evidence>
<evidence type="ECO:0000313" key="7">
    <source>
        <dbReference type="EMBL" id="TFD82698.1"/>
    </source>
</evidence>
<name>A0A4R9BH49_9MICO</name>
<reference evidence="7 8" key="1">
    <citation type="submission" date="2019-03" db="EMBL/GenBank/DDBJ databases">
        <title>Genomics of glacier-inhabiting Cryobacterium strains.</title>
        <authorList>
            <person name="Liu Q."/>
            <person name="Xin Y.-H."/>
        </authorList>
    </citation>
    <scope>NUCLEOTIDE SEQUENCE [LARGE SCALE GENOMIC DNA]</scope>
    <source>
        <strain evidence="7 8">Hh4</strain>
    </source>
</reference>
<sequence>MNTTVGVIGGGQLARMMIPAAVNLGIDIRVLAENEGMSAELAAFTVGDYRDREVVLAFAETVDVVTFDHEHVPQEILRELVARGVAVHPGPDALRYAQDKLLMRERLTELGLPVPDWARVENSAELGVFLSAHGGRAVVKTARGGYDGKGVRLVSHEHDADDWFTALAEDGNDGALLVEELVDFRRELAQQVARRPSGEIAIWPVVETVQKGGVCAEVIAPAPLSAGRLAELAAEIGVLVADGIGVTGMLAVELFETADGRLLINELAMRPHNSGHWSIEGSTTSQFEQHLRAVLDLPLGATTTRDPWSVMVNIIGGPSAGTLFERYPAALAEHPSAKVHNYGKDPRPGRKVGHVTVGGPDLDDVVYEARATAAVFQD</sequence>
<dbReference type="GO" id="GO:0006189">
    <property type="term" value="P:'de novo' IMP biosynthetic process"/>
    <property type="evidence" value="ECO:0007669"/>
    <property type="project" value="UniProtKB-UniRule"/>
</dbReference>
<evidence type="ECO:0000313" key="8">
    <source>
        <dbReference type="Proteomes" id="UP000298313"/>
    </source>
</evidence>
<dbReference type="InterPro" id="IPR040686">
    <property type="entry name" value="PurK_C"/>
</dbReference>
<evidence type="ECO:0000256" key="5">
    <source>
        <dbReference type="RuleBase" id="RU361200"/>
    </source>
</evidence>
<comment type="subunit">
    <text evidence="4 5">Homodimer.</text>
</comment>
<dbReference type="RefSeq" id="WP_134522162.1">
    <property type="nucleotide sequence ID" value="NZ_SOHH01000020.1"/>
</dbReference>
<dbReference type="Pfam" id="PF02222">
    <property type="entry name" value="ATP-grasp"/>
    <property type="match status" value="1"/>
</dbReference>